<comment type="caution">
    <text evidence="1">The sequence shown here is derived from an EMBL/GenBank/DDBJ whole genome shotgun (WGS) entry which is preliminary data.</text>
</comment>
<accession>A0A919NBY4</accession>
<dbReference type="EMBL" id="BOMW01000062">
    <property type="protein sequence ID" value="GIF08367.1"/>
    <property type="molecule type" value="Genomic_DNA"/>
</dbReference>
<evidence type="ECO:0008006" key="3">
    <source>
        <dbReference type="Google" id="ProtNLM"/>
    </source>
</evidence>
<protein>
    <recommendedName>
        <fullName evidence="3">Roadblock/LC7 domain-containing protein</fullName>
    </recommendedName>
</protein>
<dbReference type="SUPFAM" id="SSF103196">
    <property type="entry name" value="Roadblock/LC7 domain"/>
    <property type="match status" value="1"/>
</dbReference>
<sequence>MPDMDVALKDAMQIDGAIGAALVDRSSGMALGVAGGDRNFDLSVAAAANTEVIRAKLRTMEMLGLRENIEDVLITLDSQYHLIRPLTGRTGQGLFIYLALNKDRANLALARHQLKRIESSLDI</sequence>
<evidence type="ECO:0000313" key="2">
    <source>
        <dbReference type="Proteomes" id="UP000629619"/>
    </source>
</evidence>
<reference evidence="1" key="1">
    <citation type="submission" date="2021-01" db="EMBL/GenBank/DDBJ databases">
        <title>Whole genome shotgun sequence of Actinoplanes siamensis NBRC 109076.</title>
        <authorList>
            <person name="Komaki H."/>
            <person name="Tamura T."/>
        </authorList>
    </citation>
    <scope>NUCLEOTIDE SEQUENCE</scope>
    <source>
        <strain evidence="1">NBRC 109076</strain>
    </source>
</reference>
<organism evidence="1 2">
    <name type="scientific">Actinoplanes siamensis</name>
    <dbReference type="NCBI Taxonomy" id="1223317"/>
    <lineage>
        <taxon>Bacteria</taxon>
        <taxon>Bacillati</taxon>
        <taxon>Actinomycetota</taxon>
        <taxon>Actinomycetes</taxon>
        <taxon>Micromonosporales</taxon>
        <taxon>Micromonosporaceae</taxon>
        <taxon>Actinoplanes</taxon>
    </lineage>
</organism>
<dbReference type="AlphaFoldDB" id="A0A919NBY4"/>
<evidence type="ECO:0000313" key="1">
    <source>
        <dbReference type="EMBL" id="GIF08367.1"/>
    </source>
</evidence>
<proteinExistence type="predicted"/>
<dbReference type="Proteomes" id="UP000629619">
    <property type="component" value="Unassembled WGS sequence"/>
</dbReference>
<keyword evidence="2" id="KW-1185">Reference proteome</keyword>
<dbReference type="RefSeq" id="WP_203683729.1">
    <property type="nucleotide sequence ID" value="NZ_BOMW01000062.1"/>
</dbReference>
<gene>
    <name evidence="1" type="ORF">Asi03nite_59050</name>
</gene>
<name>A0A919NBY4_9ACTN</name>